<evidence type="ECO:0000256" key="1">
    <source>
        <dbReference type="SAM" id="MobiDB-lite"/>
    </source>
</evidence>
<accession>A0A7J5DAU2</accession>
<dbReference type="EMBL" id="WBKG01000023">
    <property type="protein sequence ID" value="KAB1985905.1"/>
    <property type="molecule type" value="Genomic_DNA"/>
</dbReference>
<reference evidence="2 3" key="1">
    <citation type="submission" date="2019-09" db="EMBL/GenBank/DDBJ databases">
        <title>Isolation and identification of active actinomycetes.</title>
        <authorList>
            <person name="Yu Z."/>
            <person name="Han C."/>
            <person name="Yu B."/>
        </authorList>
    </citation>
    <scope>NUCLEOTIDE SEQUENCE [LARGE SCALE GENOMIC DNA]</scope>
    <source>
        <strain evidence="2 3">NEAU-H2</strain>
    </source>
</reference>
<sequence length="71" mass="7316">MHTSDTSGTTGCATGGPGRDGTGPRGRTGTGPGRPGGRPGRGSGPDHLNRRAQPSFRVRRVSSPSRCEVMR</sequence>
<evidence type="ECO:0000313" key="3">
    <source>
        <dbReference type="Proteomes" id="UP000442990"/>
    </source>
</evidence>
<evidence type="ECO:0000313" key="2">
    <source>
        <dbReference type="EMBL" id="KAB1985905.1"/>
    </source>
</evidence>
<comment type="caution">
    <text evidence="2">The sequence shown here is derived from an EMBL/GenBank/DDBJ whole genome shotgun (WGS) entry which is preliminary data.</text>
</comment>
<organism evidence="2 3">
    <name type="scientific">Streptomyces triticiradicis</name>
    <dbReference type="NCBI Taxonomy" id="2651189"/>
    <lineage>
        <taxon>Bacteria</taxon>
        <taxon>Bacillati</taxon>
        <taxon>Actinomycetota</taxon>
        <taxon>Actinomycetes</taxon>
        <taxon>Kitasatosporales</taxon>
        <taxon>Streptomycetaceae</taxon>
        <taxon>Streptomyces</taxon>
    </lineage>
</organism>
<feature type="compositionally biased region" description="Polar residues" evidence="1">
    <location>
        <begin position="1"/>
        <end position="12"/>
    </location>
</feature>
<protein>
    <submittedName>
        <fullName evidence="2">Uncharacterized protein</fullName>
    </submittedName>
</protein>
<dbReference type="Proteomes" id="UP000442990">
    <property type="component" value="Unassembled WGS sequence"/>
</dbReference>
<feature type="compositionally biased region" description="Low complexity" evidence="1">
    <location>
        <begin position="61"/>
        <end position="71"/>
    </location>
</feature>
<gene>
    <name evidence="2" type="ORF">F8144_25510</name>
</gene>
<dbReference type="AlphaFoldDB" id="A0A7J5DAU2"/>
<keyword evidence="3" id="KW-1185">Reference proteome</keyword>
<feature type="region of interest" description="Disordered" evidence="1">
    <location>
        <begin position="1"/>
        <end position="71"/>
    </location>
</feature>
<proteinExistence type="predicted"/>
<name>A0A7J5DAU2_9ACTN</name>
<feature type="compositionally biased region" description="Gly residues" evidence="1">
    <location>
        <begin position="13"/>
        <end position="43"/>
    </location>
</feature>